<dbReference type="InterPro" id="IPR001387">
    <property type="entry name" value="Cro/C1-type_HTH"/>
</dbReference>
<accession>A0ABU5VXQ2</accession>
<dbReference type="Pfam" id="PF01381">
    <property type="entry name" value="HTH_3"/>
    <property type="match status" value="1"/>
</dbReference>
<dbReference type="RefSeq" id="WP_323577022.1">
    <property type="nucleotide sequence ID" value="NZ_JAYGJQ010000002.1"/>
</dbReference>
<evidence type="ECO:0000313" key="4">
    <source>
        <dbReference type="Proteomes" id="UP001302274"/>
    </source>
</evidence>
<dbReference type="PANTHER" id="PTHR46558:SF4">
    <property type="entry name" value="DNA-BIDING PHAGE PROTEIN"/>
    <property type="match status" value="1"/>
</dbReference>
<feature type="domain" description="HTH cro/C1-type" evidence="2">
    <location>
        <begin position="14"/>
        <end position="68"/>
    </location>
</feature>
<gene>
    <name evidence="3" type="ORF">SHI21_12965</name>
</gene>
<comment type="caution">
    <text evidence="3">The sequence shown here is derived from an EMBL/GenBank/DDBJ whole genome shotgun (WGS) entry which is preliminary data.</text>
</comment>
<proteinExistence type="predicted"/>
<dbReference type="PROSITE" id="PS50943">
    <property type="entry name" value="HTH_CROC1"/>
    <property type="match status" value="1"/>
</dbReference>
<protein>
    <submittedName>
        <fullName evidence="3">Helix-turn-helix transcriptional regulator</fullName>
    </submittedName>
</protein>
<keyword evidence="1" id="KW-0238">DNA-binding</keyword>
<dbReference type="EMBL" id="JAYGJQ010000002">
    <property type="protein sequence ID" value="MEA9357128.1"/>
    <property type="molecule type" value="Genomic_DNA"/>
</dbReference>
<keyword evidence="4" id="KW-1185">Reference proteome</keyword>
<dbReference type="PANTHER" id="PTHR46558">
    <property type="entry name" value="TRACRIPTIONAL REGULATORY PROTEIN-RELATED-RELATED"/>
    <property type="match status" value="1"/>
</dbReference>
<evidence type="ECO:0000256" key="1">
    <source>
        <dbReference type="ARBA" id="ARBA00023125"/>
    </source>
</evidence>
<sequence length="89" mass="10082">MTIKKPNLGLALFIKSHRLGEELTQAQMAKCLGISKQRLSDIENDRNNVSIKLCQKFAKKLGFPAEWLVKLALQDQINKAKLNLKVVHI</sequence>
<dbReference type="Proteomes" id="UP001302274">
    <property type="component" value="Unassembled WGS sequence"/>
</dbReference>
<evidence type="ECO:0000259" key="2">
    <source>
        <dbReference type="PROSITE" id="PS50943"/>
    </source>
</evidence>
<dbReference type="Gene3D" id="1.10.260.40">
    <property type="entry name" value="lambda repressor-like DNA-binding domains"/>
    <property type="match status" value="1"/>
</dbReference>
<reference evidence="3 4" key="1">
    <citation type="submission" date="2023-11" db="EMBL/GenBank/DDBJ databases">
        <title>A Novel Polar Bacteriovorax (B. antarcticus) Isolated from the Biocrust in Antarctica.</title>
        <authorList>
            <person name="Mun W."/>
            <person name="Choi S.Y."/>
            <person name="Mitchell R.J."/>
        </authorList>
    </citation>
    <scope>NUCLEOTIDE SEQUENCE [LARGE SCALE GENOMIC DNA]</scope>
    <source>
        <strain evidence="3 4">PP10</strain>
    </source>
</reference>
<organism evidence="3 4">
    <name type="scientific">Bacteriovorax antarcticus</name>
    <dbReference type="NCBI Taxonomy" id="3088717"/>
    <lineage>
        <taxon>Bacteria</taxon>
        <taxon>Pseudomonadati</taxon>
        <taxon>Bdellovibrionota</taxon>
        <taxon>Bacteriovoracia</taxon>
        <taxon>Bacteriovoracales</taxon>
        <taxon>Bacteriovoracaceae</taxon>
        <taxon>Bacteriovorax</taxon>
    </lineage>
</organism>
<dbReference type="SMART" id="SM00530">
    <property type="entry name" value="HTH_XRE"/>
    <property type="match status" value="1"/>
</dbReference>
<dbReference type="SUPFAM" id="SSF47413">
    <property type="entry name" value="lambda repressor-like DNA-binding domains"/>
    <property type="match status" value="1"/>
</dbReference>
<dbReference type="CDD" id="cd00093">
    <property type="entry name" value="HTH_XRE"/>
    <property type="match status" value="1"/>
</dbReference>
<name>A0ABU5VXQ2_9BACT</name>
<dbReference type="InterPro" id="IPR010982">
    <property type="entry name" value="Lambda_DNA-bd_dom_sf"/>
</dbReference>
<evidence type="ECO:0000313" key="3">
    <source>
        <dbReference type="EMBL" id="MEA9357128.1"/>
    </source>
</evidence>